<dbReference type="EMBL" id="CM037617">
    <property type="protein sequence ID" value="KAH8004931.1"/>
    <property type="molecule type" value="Genomic_DNA"/>
</dbReference>
<dbReference type="Proteomes" id="UP000827872">
    <property type="component" value="Linkage Group LG04"/>
</dbReference>
<reference evidence="1" key="1">
    <citation type="submission" date="2021-08" db="EMBL/GenBank/DDBJ databases">
        <title>The first chromosome-level gecko genome reveals the dynamic sex chromosomes of Neotropical dwarf geckos (Sphaerodactylidae: Sphaerodactylus).</title>
        <authorList>
            <person name="Pinto B.J."/>
            <person name="Keating S.E."/>
            <person name="Gamble T."/>
        </authorList>
    </citation>
    <scope>NUCLEOTIDE SEQUENCE</scope>
    <source>
        <strain evidence="1">TG3544</strain>
    </source>
</reference>
<evidence type="ECO:0000313" key="1">
    <source>
        <dbReference type="EMBL" id="KAH8004931.1"/>
    </source>
</evidence>
<evidence type="ECO:0000313" key="2">
    <source>
        <dbReference type="Proteomes" id="UP000827872"/>
    </source>
</evidence>
<keyword evidence="2" id="KW-1185">Reference proteome</keyword>
<accession>A0ACB8FHG7</accession>
<comment type="caution">
    <text evidence="1">The sequence shown here is derived from an EMBL/GenBank/DDBJ whole genome shotgun (WGS) entry which is preliminary data.</text>
</comment>
<name>A0ACB8FHG7_9SAUR</name>
<proteinExistence type="predicted"/>
<protein>
    <submittedName>
        <fullName evidence="1">Uncharacterized protein</fullName>
    </submittedName>
</protein>
<sequence>MVSIDPTMPTNSESTPYKVIPVVTGQLNAPSGLAPPGCSQQKRVVVVPGSLAGPGLMGLGQGVALDATVSLTVY</sequence>
<gene>
    <name evidence="1" type="ORF">K3G42_021154</name>
</gene>
<organism evidence="1 2">
    <name type="scientific">Sphaerodactylus townsendi</name>
    <dbReference type="NCBI Taxonomy" id="933632"/>
    <lineage>
        <taxon>Eukaryota</taxon>
        <taxon>Metazoa</taxon>
        <taxon>Chordata</taxon>
        <taxon>Craniata</taxon>
        <taxon>Vertebrata</taxon>
        <taxon>Euteleostomi</taxon>
        <taxon>Lepidosauria</taxon>
        <taxon>Squamata</taxon>
        <taxon>Bifurcata</taxon>
        <taxon>Gekkota</taxon>
        <taxon>Sphaerodactylidae</taxon>
        <taxon>Sphaerodactylus</taxon>
    </lineage>
</organism>